<comment type="caution">
    <text evidence="2">The sequence shown here is derived from an EMBL/GenBank/DDBJ whole genome shotgun (WGS) entry which is preliminary data.</text>
</comment>
<protein>
    <recommendedName>
        <fullName evidence="3">DUF4283 domain-containing protein</fullName>
    </recommendedName>
</protein>
<evidence type="ECO:0008006" key="3">
    <source>
        <dbReference type="Google" id="ProtNLM"/>
    </source>
</evidence>
<gene>
    <name evidence="2" type="ORF">Slati_1472900</name>
</gene>
<reference evidence="2" key="1">
    <citation type="submission" date="2020-06" db="EMBL/GenBank/DDBJ databases">
        <authorList>
            <person name="Li T."/>
            <person name="Hu X."/>
            <person name="Zhang T."/>
            <person name="Song X."/>
            <person name="Zhang H."/>
            <person name="Dai N."/>
            <person name="Sheng W."/>
            <person name="Hou X."/>
            <person name="Wei L."/>
        </authorList>
    </citation>
    <scope>NUCLEOTIDE SEQUENCE</scope>
    <source>
        <strain evidence="2">KEN1</strain>
        <tissue evidence="2">Leaf</tissue>
    </source>
</reference>
<name>A0AAW2X6R1_9LAMI</name>
<accession>A0AAW2X6R1</accession>
<dbReference type="EMBL" id="JACGWN010000005">
    <property type="protein sequence ID" value="KAL0449165.1"/>
    <property type="molecule type" value="Genomic_DNA"/>
</dbReference>
<feature type="region of interest" description="Disordered" evidence="1">
    <location>
        <begin position="161"/>
        <end position="195"/>
    </location>
</feature>
<sequence>MEEVINGGPWLFQGQPIVLQRWESGMALRRHKLTQVPIWIKLRHLPIEFWTEEGLSMMASGIGRPLYLDAITKACTRLNFARVCVMLDVSSTLPKHIVILAPTKDGGEVPCRVDVEYEWIPPKCKECRFLGHRMADCTNKPKSTKPLIAVYVKRRKDENVVNTDETSVPKSTNAPMPVVTKHTSPTEMKPSNGNITEVDKGKAIIVYNPFDALLLHDDDTGNFYGGPKECSPAMGVP</sequence>
<evidence type="ECO:0000256" key="1">
    <source>
        <dbReference type="SAM" id="MobiDB-lite"/>
    </source>
</evidence>
<feature type="compositionally biased region" description="Polar residues" evidence="1">
    <location>
        <begin position="161"/>
        <end position="174"/>
    </location>
</feature>
<organism evidence="2">
    <name type="scientific">Sesamum latifolium</name>
    <dbReference type="NCBI Taxonomy" id="2727402"/>
    <lineage>
        <taxon>Eukaryota</taxon>
        <taxon>Viridiplantae</taxon>
        <taxon>Streptophyta</taxon>
        <taxon>Embryophyta</taxon>
        <taxon>Tracheophyta</taxon>
        <taxon>Spermatophyta</taxon>
        <taxon>Magnoliopsida</taxon>
        <taxon>eudicotyledons</taxon>
        <taxon>Gunneridae</taxon>
        <taxon>Pentapetalae</taxon>
        <taxon>asterids</taxon>
        <taxon>lamiids</taxon>
        <taxon>Lamiales</taxon>
        <taxon>Pedaliaceae</taxon>
        <taxon>Sesamum</taxon>
    </lineage>
</organism>
<dbReference type="AlphaFoldDB" id="A0AAW2X6R1"/>
<dbReference type="PANTHER" id="PTHR31286:SF165">
    <property type="entry name" value="DUF4283 DOMAIN-CONTAINING PROTEIN"/>
    <property type="match status" value="1"/>
</dbReference>
<reference evidence="2" key="2">
    <citation type="journal article" date="2024" name="Plant">
        <title>Genomic evolution and insights into agronomic trait innovations of Sesamum species.</title>
        <authorList>
            <person name="Miao H."/>
            <person name="Wang L."/>
            <person name="Qu L."/>
            <person name="Liu H."/>
            <person name="Sun Y."/>
            <person name="Le M."/>
            <person name="Wang Q."/>
            <person name="Wei S."/>
            <person name="Zheng Y."/>
            <person name="Lin W."/>
            <person name="Duan Y."/>
            <person name="Cao H."/>
            <person name="Xiong S."/>
            <person name="Wang X."/>
            <person name="Wei L."/>
            <person name="Li C."/>
            <person name="Ma Q."/>
            <person name="Ju M."/>
            <person name="Zhao R."/>
            <person name="Li G."/>
            <person name="Mu C."/>
            <person name="Tian Q."/>
            <person name="Mei H."/>
            <person name="Zhang T."/>
            <person name="Gao T."/>
            <person name="Zhang H."/>
        </authorList>
    </citation>
    <scope>NUCLEOTIDE SEQUENCE</scope>
    <source>
        <strain evidence="2">KEN1</strain>
    </source>
</reference>
<dbReference type="InterPro" id="IPR040256">
    <property type="entry name" value="At4g02000-like"/>
</dbReference>
<feature type="compositionally biased region" description="Polar residues" evidence="1">
    <location>
        <begin position="181"/>
        <end position="195"/>
    </location>
</feature>
<evidence type="ECO:0000313" key="2">
    <source>
        <dbReference type="EMBL" id="KAL0449165.1"/>
    </source>
</evidence>
<proteinExistence type="predicted"/>
<dbReference type="PANTHER" id="PTHR31286">
    <property type="entry name" value="GLYCINE-RICH CELL WALL STRUCTURAL PROTEIN 1.8-LIKE"/>
    <property type="match status" value="1"/>
</dbReference>